<dbReference type="RefSeq" id="WP_039492036.1">
    <property type="nucleotide sequence ID" value="NZ_CBCSDF010000014.1"/>
</dbReference>
<dbReference type="GeneID" id="98334841"/>
<reference evidence="1" key="1">
    <citation type="submission" date="2019-10" db="EMBL/GenBank/DDBJ databases">
        <authorList>
            <person name="Paulsen S."/>
        </authorList>
    </citation>
    <scope>NUCLEOTIDE SEQUENCE</scope>
    <source>
        <strain evidence="1">LMG 19692</strain>
    </source>
</reference>
<evidence type="ECO:0000313" key="4">
    <source>
        <dbReference type="Proteomes" id="UP001304419"/>
    </source>
</evidence>
<dbReference type="EMBL" id="WEIA01000009">
    <property type="protein sequence ID" value="NLR22584.1"/>
    <property type="molecule type" value="Genomic_DNA"/>
</dbReference>
<protein>
    <submittedName>
        <fullName evidence="1">Uncharacterized protein</fullName>
    </submittedName>
</protein>
<dbReference type="EMBL" id="CP137578">
    <property type="protein sequence ID" value="WOX29509.1"/>
    <property type="molecule type" value="Genomic_DNA"/>
</dbReference>
<evidence type="ECO:0000313" key="3">
    <source>
        <dbReference type="Proteomes" id="UP000646877"/>
    </source>
</evidence>
<keyword evidence="4" id="KW-1185">Reference proteome</keyword>
<reference evidence="2 4" key="2">
    <citation type="submission" date="2023-10" db="EMBL/GenBank/DDBJ databases">
        <title>To unveil natural product biosynthetic capacity in Pseudoalteromonas.</title>
        <authorList>
            <person name="Wang J."/>
        </authorList>
    </citation>
    <scope>NUCLEOTIDE SEQUENCE [LARGE SCALE GENOMIC DNA]</scope>
    <source>
        <strain evidence="2 4">DSM 15914</strain>
    </source>
</reference>
<name>A0A8I2H7R6_9GAMM</name>
<accession>A0A8I2H7R6</accession>
<organism evidence="1 3">
    <name type="scientific">Pseudoalteromonas maricaloris</name>
    <dbReference type="NCBI Taxonomy" id="184924"/>
    <lineage>
        <taxon>Bacteria</taxon>
        <taxon>Pseudomonadati</taxon>
        <taxon>Pseudomonadota</taxon>
        <taxon>Gammaproteobacteria</taxon>
        <taxon>Alteromonadales</taxon>
        <taxon>Pseudoalteromonadaceae</taxon>
        <taxon>Pseudoalteromonas</taxon>
    </lineage>
</organism>
<dbReference type="Proteomes" id="UP000646877">
    <property type="component" value="Unassembled WGS sequence"/>
</dbReference>
<dbReference type="AlphaFoldDB" id="A0A8I2H7R6"/>
<proteinExistence type="predicted"/>
<gene>
    <name evidence="1" type="ORF">F9Y85_14985</name>
    <name evidence="2" type="ORF">R5H13_04390</name>
</gene>
<evidence type="ECO:0000313" key="1">
    <source>
        <dbReference type="EMBL" id="NLR22584.1"/>
    </source>
</evidence>
<sequence length="143" mass="15067">MKYLALIATIGINNLAAAQGGVAAEWQLGQYSVSIGENCVITVSTPASKEIIANGFSNDRACKVAYLAQTNIPNAYVIGGAHILIVEQQTIQSKSCRRVSKALYLPTDGQAALSTTQIESGNCDGHIEPNGAMYLISALQNPI</sequence>
<evidence type="ECO:0000313" key="2">
    <source>
        <dbReference type="EMBL" id="WOX29509.1"/>
    </source>
</evidence>
<dbReference type="Proteomes" id="UP001304419">
    <property type="component" value="Chromosome 1"/>
</dbReference>